<keyword evidence="2 4" id="KW-0238">DNA-binding</keyword>
<dbReference type="PANTHER" id="PTHR30055">
    <property type="entry name" value="HTH-TYPE TRANSCRIPTIONAL REGULATOR RUTR"/>
    <property type="match status" value="1"/>
</dbReference>
<protein>
    <submittedName>
        <fullName evidence="6">AcrR family transcriptional regulator</fullName>
    </submittedName>
</protein>
<dbReference type="InterPro" id="IPR009057">
    <property type="entry name" value="Homeodomain-like_sf"/>
</dbReference>
<feature type="domain" description="HTH tetR-type" evidence="5">
    <location>
        <begin position="12"/>
        <end position="72"/>
    </location>
</feature>
<dbReference type="Pfam" id="PF00440">
    <property type="entry name" value="TetR_N"/>
    <property type="match status" value="1"/>
</dbReference>
<dbReference type="Pfam" id="PF16859">
    <property type="entry name" value="TetR_C_11"/>
    <property type="match status" value="1"/>
</dbReference>
<evidence type="ECO:0000259" key="5">
    <source>
        <dbReference type="PROSITE" id="PS50977"/>
    </source>
</evidence>
<organism evidence="6 7">
    <name type="scientific">Nonomuraea dietziae</name>
    <dbReference type="NCBI Taxonomy" id="65515"/>
    <lineage>
        <taxon>Bacteria</taxon>
        <taxon>Bacillati</taxon>
        <taxon>Actinomycetota</taxon>
        <taxon>Actinomycetes</taxon>
        <taxon>Streptosporangiales</taxon>
        <taxon>Streptosporangiaceae</taxon>
        <taxon>Nonomuraea</taxon>
    </lineage>
</organism>
<dbReference type="EMBL" id="JACIBV010000001">
    <property type="protein sequence ID" value="MBB3727497.1"/>
    <property type="molecule type" value="Genomic_DNA"/>
</dbReference>
<evidence type="ECO:0000256" key="1">
    <source>
        <dbReference type="ARBA" id="ARBA00023015"/>
    </source>
</evidence>
<dbReference type="SUPFAM" id="SSF46689">
    <property type="entry name" value="Homeodomain-like"/>
    <property type="match status" value="1"/>
</dbReference>
<dbReference type="GO" id="GO:0000976">
    <property type="term" value="F:transcription cis-regulatory region binding"/>
    <property type="evidence" value="ECO:0007669"/>
    <property type="project" value="TreeGrafter"/>
</dbReference>
<dbReference type="InterPro" id="IPR001647">
    <property type="entry name" value="HTH_TetR"/>
</dbReference>
<dbReference type="RefSeq" id="WP_183648144.1">
    <property type="nucleotide sequence ID" value="NZ_JACIBV010000001.1"/>
</dbReference>
<dbReference type="GO" id="GO:0003700">
    <property type="term" value="F:DNA-binding transcription factor activity"/>
    <property type="evidence" value="ECO:0007669"/>
    <property type="project" value="TreeGrafter"/>
</dbReference>
<dbReference type="Gene3D" id="1.10.10.60">
    <property type="entry name" value="Homeodomain-like"/>
    <property type="match status" value="1"/>
</dbReference>
<keyword evidence="3" id="KW-0804">Transcription</keyword>
<comment type="caution">
    <text evidence="6">The sequence shown here is derived from an EMBL/GenBank/DDBJ whole genome shotgun (WGS) entry which is preliminary data.</text>
</comment>
<evidence type="ECO:0000256" key="3">
    <source>
        <dbReference type="ARBA" id="ARBA00023163"/>
    </source>
</evidence>
<dbReference type="SUPFAM" id="SSF48498">
    <property type="entry name" value="Tetracyclin repressor-like, C-terminal domain"/>
    <property type="match status" value="1"/>
</dbReference>
<accession>A0A7W5UZC8</accession>
<evidence type="ECO:0000313" key="6">
    <source>
        <dbReference type="EMBL" id="MBB3727497.1"/>
    </source>
</evidence>
<dbReference type="PROSITE" id="PS50977">
    <property type="entry name" value="HTH_TETR_2"/>
    <property type="match status" value="1"/>
</dbReference>
<evidence type="ECO:0000313" key="7">
    <source>
        <dbReference type="Proteomes" id="UP000579945"/>
    </source>
</evidence>
<feature type="DNA-binding region" description="H-T-H motif" evidence="4">
    <location>
        <begin position="35"/>
        <end position="54"/>
    </location>
</feature>
<keyword evidence="7" id="KW-1185">Reference proteome</keyword>
<dbReference type="InterPro" id="IPR036271">
    <property type="entry name" value="Tet_transcr_reg_TetR-rel_C_sf"/>
</dbReference>
<gene>
    <name evidence="6" type="ORF">FHR33_003357</name>
</gene>
<dbReference type="Gene3D" id="1.10.357.10">
    <property type="entry name" value="Tetracycline Repressor, domain 2"/>
    <property type="match status" value="1"/>
</dbReference>
<dbReference type="PANTHER" id="PTHR30055:SF230">
    <property type="entry name" value="TRANSCRIPTIONAL REGULATORY PROTEIN (PROBABLY TETR-FAMILY)-RELATED"/>
    <property type="match status" value="1"/>
</dbReference>
<sequence length="211" mass="22757">MSRAGGGRPRDPAIDAAVLAATVAVLREFGYAGFAIETVAARAGTTKAAIRRRWPVRQRLVIDALASVLVTPPVPDKGCTRCDLTRSVQLLAEALHDRLPPRVLAPLIADCAGDADLHQHLLAVLVQPSRHAAATAVKRAVERGDLRPDADPELLVDLLASVVYQRALFGDAPIDRSSARPLVDVVLRGVAVDFERLVRISEQPAHLRHQH</sequence>
<dbReference type="AlphaFoldDB" id="A0A7W5UZC8"/>
<dbReference type="InterPro" id="IPR050109">
    <property type="entry name" value="HTH-type_TetR-like_transc_reg"/>
</dbReference>
<dbReference type="GeneID" id="95389793"/>
<dbReference type="Proteomes" id="UP000579945">
    <property type="component" value="Unassembled WGS sequence"/>
</dbReference>
<evidence type="ECO:0000256" key="2">
    <source>
        <dbReference type="ARBA" id="ARBA00023125"/>
    </source>
</evidence>
<evidence type="ECO:0000256" key="4">
    <source>
        <dbReference type="PROSITE-ProRule" id="PRU00335"/>
    </source>
</evidence>
<proteinExistence type="predicted"/>
<keyword evidence="1" id="KW-0805">Transcription regulation</keyword>
<dbReference type="InterPro" id="IPR011075">
    <property type="entry name" value="TetR_C"/>
</dbReference>
<name>A0A7W5UZC8_9ACTN</name>
<reference evidence="6 7" key="1">
    <citation type="submission" date="2020-08" db="EMBL/GenBank/DDBJ databases">
        <title>Sequencing the genomes of 1000 actinobacteria strains.</title>
        <authorList>
            <person name="Klenk H.-P."/>
        </authorList>
    </citation>
    <scope>NUCLEOTIDE SEQUENCE [LARGE SCALE GENOMIC DNA]</scope>
    <source>
        <strain evidence="6 7">DSM 44320</strain>
    </source>
</reference>